<dbReference type="InterPro" id="IPR002938">
    <property type="entry name" value="FAD-bd"/>
</dbReference>
<comment type="caution">
    <text evidence="2">The sequence shown here is derived from an EMBL/GenBank/DDBJ whole genome shotgun (WGS) entry which is preliminary data.</text>
</comment>
<keyword evidence="3" id="KW-1185">Reference proteome</keyword>
<dbReference type="Gene3D" id="3.50.50.60">
    <property type="entry name" value="FAD/NAD(P)-binding domain"/>
    <property type="match status" value="1"/>
</dbReference>
<evidence type="ECO:0000313" key="3">
    <source>
        <dbReference type="Proteomes" id="UP000323876"/>
    </source>
</evidence>
<gene>
    <name evidence="2" type="ORF">F3087_15965</name>
</gene>
<dbReference type="PANTHER" id="PTHR46865:SF2">
    <property type="entry name" value="MONOOXYGENASE"/>
    <property type="match status" value="1"/>
</dbReference>
<dbReference type="PANTHER" id="PTHR46865">
    <property type="entry name" value="OXIDOREDUCTASE-RELATED"/>
    <property type="match status" value="1"/>
</dbReference>
<accession>A0A5N0EGQ7</accession>
<dbReference type="PRINTS" id="PR00420">
    <property type="entry name" value="RNGMNOXGNASE"/>
</dbReference>
<feature type="domain" description="FAD-binding" evidence="1">
    <location>
        <begin position="13"/>
        <end position="326"/>
    </location>
</feature>
<evidence type="ECO:0000259" key="1">
    <source>
        <dbReference type="Pfam" id="PF01494"/>
    </source>
</evidence>
<evidence type="ECO:0000313" key="2">
    <source>
        <dbReference type="EMBL" id="KAA8888502.1"/>
    </source>
</evidence>
<sequence>MNLEEATVPNNPRVLISGASIAGPALAFWLARNGFAPTVVERTPALRDGGNGVDIRGDSVRIATEMGILPALRERATDIRELTFVDAADRRVAGMPTSTFNAEGDIEIMRGDLARVLYDATADDVDYTFGDSIATIAQRPAGVDVTFDSGRQAEFDLVIGADGLHSRVRNLAVRPEADALHHLGIYFATARVDADLGRPRSVVLYNTPGKVAGVYRSGNHDMATAFFAFREPRVLDFDHRDQAAQKSLLHRYFGDLGWQVPTLLDQASADEGFYLDAVSQVRMPAWSNGRVALVGDAGYCATLLSGAGAALALEGAHLLAGELAAADGDHRVAFTRYQDRLRPTVLRRQRSVRASSAMLIPAAGSHIWLRNQLTRLSVLQSMAARVYRPTPAEAA</sequence>
<dbReference type="Pfam" id="PF01494">
    <property type="entry name" value="FAD_binding_3"/>
    <property type="match status" value="1"/>
</dbReference>
<dbReference type="AlphaFoldDB" id="A0A5N0EGQ7"/>
<dbReference type="SUPFAM" id="SSF51905">
    <property type="entry name" value="FAD/NAD(P)-binding domain"/>
    <property type="match status" value="1"/>
</dbReference>
<dbReference type="GO" id="GO:0071949">
    <property type="term" value="F:FAD binding"/>
    <property type="evidence" value="ECO:0007669"/>
    <property type="project" value="InterPro"/>
</dbReference>
<name>A0A5N0EGQ7_9NOCA</name>
<proteinExistence type="predicted"/>
<organism evidence="2 3">
    <name type="scientific">Nocardia colli</name>
    <dbReference type="NCBI Taxonomy" id="2545717"/>
    <lineage>
        <taxon>Bacteria</taxon>
        <taxon>Bacillati</taxon>
        <taxon>Actinomycetota</taxon>
        <taxon>Actinomycetes</taxon>
        <taxon>Mycobacteriales</taxon>
        <taxon>Nocardiaceae</taxon>
        <taxon>Nocardia</taxon>
    </lineage>
</organism>
<dbReference type="InterPro" id="IPR051704">
    <property type="entry name" value="FAD_aromatic-hydroxylase"/>
</dbReference>
<protein>
    <submittedName>
        <fullName evidence="2">FAD-dependent oxidoreductase</fullName>
    </submittedName>
</protein>
<reference evidence="2 3" key="1">
    <citation type="submission" date="2019-09" db="EMBL/GenBank/DDBJ databases">
        <authorList>
            <person name="Wang X."/>
        </authorList>
    </citation>
    <scope>NUCLEOTIDE SEQUENCE [LARGE SCALE GENOMIC DNA]</scope>
    <source>
        <strain evidence="2 3">CICC 11023</strain>
    </source>
</reference>
<dbReference type="OrthoDB" id="3356051at2"/>
<dbReference type="EMBL" id="VXLC01000004">
    <property type="protein sequence ID" value="KAA8888502.1"/>
    <property type="molecule type" value="Genomic_DNA"/>
</dbReference>
<dbReference type="InterPro" id="IPR036188">
    <property type="entry name" value="FAD/NAD-bd_sf"/>
</dbReference>
<dbReference type="Gene3D" id="3.30.9.10">
    <property type="entry name" value="D-Amino Acid Oxidase, subunit A, domain 2"/>
    <property type="match status" value="1"/>
</dbReference>
<dbReference type="Proteomes" id="UP000323876">
    <property type="component" value="Unassembled WGS sequence"/>
</dbReference>